<gene>
    <name evidence="2" type="ORF">GPZ80_01455</name>
</gene>
<dbReference type="InterPro" id="IPR006311">
    <property type="entry name" value="TAT_signal"/>
</dbReference>
<evidence type="ECO:0000313" key="3">
    <source>
        <dbReference type="Proteomes" id="UP000734823"/>
    </source>
</evidence>
<keyword evidence="3" id="KW-1185">Reference proteome</keyword>
<evidence type="ECO:0000256" key="1">
    <source>
        <dbReference type="SAM" id="SignalP"/>
    </source>
</evidence>
<keyword evidence="1" id="KW-0732">Signal</keyword>
<sequence>MTITTPYRRKLVLFVAAALIAAGAVAWLAARPATDSNTAPAMETRVVQAGSVEVTMTPLTLDRSGAVFEIKLDTHSVELDQDLAASARLRIGDQQVESAVWEGPGSGGHHREGQLRFSAEVPAGAAVELRLTGFASDVAGTWTAP</sequence>
<accession>A0ABR7L0C7</accession>
<dbReference type="RefSeq" id="WP_187217891.1">
    <property type="nucleotide sequence ID" value="NZ_JABVED010000001.1"/>
</dbReference>
<reference evidence="2 3" key="1">
    <citation type="submission" date="2020-06" db="EMBL/GenBank/DDBJ databases">
        <title>Actinokineospora xiongansis sp. nov., isolated from soil of Baiyangdian.</title>
        <authorList>
            <person name="Zhang X."/>
        </authorList>
    </citation>
    <scope>NUCLEOTIDE SEQUENCE [LARGE SCALE GENOMIC DNA]</scope>
    <source>
        <strain evidence="2 3">HBU206404</strain>
    </source>
</reference>
<name>A0ABR7L0C7_9PSEU</name>
<feature type="signal peptide" evidence="1">
    <location>
        <begin position="1"/>
        <end position="26"/>
    </location>
</feature>
<dbReference type="EMBL" id="JABVED010000001">
    <property type="protein sequence ID" value="MBC6445836.1"/>
    <property type="molecule type" value="Genomic_DNA"/>
</dbReference>
<dbReference type="Proteomes" id="UP000734823">
    <property type="component" value="Unassembled WGS sequence"/>
</dbReference>
<organism evidence="2 3">
    <name type="scientific">Actinokineospora xionganensis</name>
    <dbReference type="NCBI Taxonomy" id="2684470"/>
    <lineage>
        <taxon>Bacteria</taxon>
        <taxon>Bacillati</taxon>
        <taxon>Actinomycetota</taxon>
        <taxon>Actinomycetes</taxon>
        <taxon>Pseudonocardiales</taxon>
        <taxon>Pseudonocardiaceae</taxon>
        <taxon>Actinokineospora</taxon>
    </lineage>
</organism>
<proteinExistence type="predicted"/>
<protein>
    <recommendedName>
        <fullName evidence="4">DUF4352 domain-containing protein</fullName>
    </recommendedName>
</protein>
<evidence type="ECO:0008006" key="4">
    <source>
        <dbReference type="Google" id="ProtNLM"/>
    </source>
</evidence>
<feature type="chain" id="PRO_5046541249" description="DUF4352 domain-containing protein" evidence="1">
    <location>
        <begin position="27"/>
        <end position="145"/>
    </location>
</feature>
<evidence type="ECO:0000313" key="2">
    <source>
        <dbReference type="EMBL" id="MBC6445836.1"/>
    </source>
</evidence>
<comment type="caution">
    <text evidence="2">The sequence shown here is derived from an EMBL/GenBank/DDBJ whole genome shotgun (WGS) entry which is preliminary data.</text>
</comment>
<dbReference type="PROSITE" id="PS51318">
    <property type="entry name" value="TAT"/>
    <property type="match status" value="1"/>
</dbReference>